<gene>
    <name evidence="1" type="ORF">P8A20_01390</name>
</gene>
<dbReference type="InterPro" id="IPR046193">
    <property type="entry name" value="DUF6221"/>
</dbReference>
<evidence type="ECO:0000313" key="2">
    <source>
        <dbReference type="Proteomes" id="UP001224433"/>
    </source>
</evidence>
<proteinExistence type="predicted"/>
<organism evidence="1 2">
    <name type="scientific">Streptomyces glycanivorans</name>
    <dbReference type="NCBI Taxonomy" id="3033808"/>
    <lineage>
        <taxon>Bacteria</taxon>
        <taxon>Bacillati</taxon>
        <taxon>Actinomycetota</taxon>
        <taxon>Actinomycetes</taxon>
        <taxon>Kitasatosporales</taxon>
        <taxon>Streptomycetaceae</taxon>
        <taxon>Streptomyces</taxon>
    </lineage>
</organism>
<dbReference type="RefSeq" id="WP_147961524.1">
    <property type="nucleotide sequence ID" value="NZ_CP120983.1"/>
</dbReference>
<dbReference type="EMBL" id="CP120983">
    <property type="protein sequence ID" value="WLQ62321.1"/>
    <property type="molecule type" value="Genomic_DNA"/>
</dbReference>
<accession>A0ABY9J6L9</accession>
<protein>
    <submittedName>
        <fullName evidence="1">DUF6221 family protein</fullName>
    </submittedName>
</protein>
<reference evidence="1 2" key="1">
    <citation type="submission" date="2023-03" db="EMBL/GenBank/DDBJ databases">
        <title>Isolation and description of six Streptomyces strains from soil environments, able to metabolize different microbial glucans.</title>
        <authorList>
            <person name="Widen T."/>
            <person name="Larsbrink J."/>
        </authorList>
    </citation>
    <scope>NUCLEOTIDE SEQUENCE [LARGE SCALE GENOMIC DNA]</scope>
    <source>
        <strain evidence="1 2">Alt3</strain>
    </source>
</reference>
<dbReference type="Proteomes" id="UP001224433">
    <property type="component" value="Chromosome"/>
</dbReference>
<name>A0ABY9J6L9_9ACTN</name>
<sequence>MTAELVAFLRARLDEQEAAAVAAGGAGEGWQALGTGVYSAASVDDDVPPLVTAGPEVGGSDEDAARAEHIALHDPAQVLREVAATRGLLKRYTTPETGEGLPDAFGHHTAGTPRMAVEVAVRHLAQAYAHHPDHRPGWHP</sequence>
<keyword evidence="2" id="KW-1185">Reference proteome</keyword>
<evidence type="ECO:0000313" key="1">
    <source>
        <dbReference type="EMBL" id="WLQ62321.1"/>
    </source>
</evidence>
<dbReference type="Pfam" id="PF19730">
    <property type="entry name" value="DUF6221"/>
    <property type="match status" value="1"/>
</dbReference>